<evidence type="ECO:0000256" key="1">
    <source>
        <dbReference type="ARBA" id="ARBA00002734"/>
    </source>
</evidence>
<dbReference type="eggNOG" id="COG0771">
    <property type="taxonomic scope" value="Bacteria"/>
</dbReference>
<dbReference type="Pfam" id="PF02875">
    <property type="entry name" value="Mur_ligase_C"/>
    <property type="match status" value="1"/>
</dbReference>
<keyword evidence="11 19" id="KW-0067">ATP-binding</keyword>
<dbReference type="UniPathway" id="UPA00219"/>
<proteinExistence type="inferred from homology"/>
<evidence type="ECO:0000256" key="6">
    <source>
        <dbReference type="ARBA" id="ARBA00015655"/>
    </source>
</evidence>
<evidence type="ECO:0000259" key="22">
    <source>
        <dbReference type="Pfam" id="PF08245"/>
    </source>
</evidence>
<dbReference type="PANTHER" id="PTHR43692">
    <property type="entry name" value="UDP-N-ACETYLMURAMOYLALANINE--D-GLUTAMATE LIGASE"/>
    <property type="match status" value="1"/>
</dbReference>
<dbReference type="GO" id="GO:0005737">
    <property type="term" value="C:cytoplasm"/>
    <property type="evidence" value="ECO:0007669"/>
    <property type="project" value="UniProtKB-SubCell"/>
</dbReference>
<protein>
    <recommendedName>
        <fullName evidence="6 19">UDP-N-acetylmuramoylalanine--D-glutamate ligase</fullName>
        <ecNumber evidence="5 19">6.3.2.9</ecNumber>
    </recommendedName>
    <alternativeName>
        <fullName evidence="17 19">D-glutamic acid-adding enzyme</fullName>
    </alternativeName>
    <alternativeName>
        <fullName evidence="16 19">UDP-N-acetylmuramoyl-L-alanyl-D-glutamate synthetase</fullName>
    </alternativeName>
</protein>
<dbReference type="InterPro" id="IPR013221">
    <property type="entry name" value="Mur_ligase_cen"/>
</dbReference>
<organism evidence="23 24">
    <name type="scientific">Loigolactobacillus coryniformis subsp. coryniformis KCTC 3167 = DSM 20001</name>
    <dbReference type="NCBI Taxonomy" id="913848"/>
    <lineage>
        <taxon>Bacteria</taxon>
        <taxon>Bacillati</taxon>
        <taxon>Bacillota</taxon>
        <taxon>Bacilli</taxon>
        <taxon>Lactobacillales</taxon>
        <taxon>Lactobacillaceae</taxon>
        <taxon>Loigolactobacillus</taxon>
    </lineage>
</organism>
<evidence type="ECO:0000256" key="18">
    <source>
        <dbReference type="ARBA" id="ARBA00047632"/>
    </source>
</evidence>
<dbReference type="AlphaFoldDB" id="A0A0R1F9X8"/>
<comment type="similarity">
    <text evidence="4 19">Belongs to the MurCDEF family.</text>
</comment>
<evidence type="ECO:0000256" key="15">
    <source>
        <dbReference type="ARBA" id="ARBA00023316"/>
    </source>
</evidence>
<dbReference type="GO" id="GO:0004326">
    <property type="term" value="F:tetrahydrofolylpolyglutamate synthase activity"/>
    <property type="evidence" value="ECO:0007669"/>
    <property type="project" value="InterPro"/>
</dbReference>
<evidence type="ECO:0000313" key="23">
    <source>
        <dbReference type="EMBL" id="KRK18508.1"/>
    </source>
</evidence>
<dbReference type="PANTHER" id="PTHR43692:SF1">
    <property type="entry name" value="UDP-N-ACETYLMURAMOYLALANINE--D-GLUTAMATE LIGASE"/>
    <property type="match status" value="1"/>
</dbReference>
<keyword evidence="8 19" id="KW-0436">Ligase</keyword>
<dbReference type="EMBL" id="AZCN01000014">
    <property type="protein sequence ID" value="KRK18508.1"/>
    <property type="molecule type" value="Genomic_DNA"/>
</dbReference>
<dbReference type="GO" id="GO:0051301">
    <property type="term" value="P:cell division"/>
    <property type="evidence" value="ECO:0007669"/>
    <property type="project" value="UniProtKB-KW"/>
</dbReference>
<evidence type="ECO:0000256" key="9">
    <source>
        <dbReference type="ARBA" id="ARBA00022618"/>
    </source>
</evidence>
<evidence type="ECO:0000256" key="17">
    <source>
        <dbReference type="ARBA" id="ARBA00032324"/>
    </source>
</evidence>
<dbReference type="GeneID" id="65916860"/>
<keyword evidence="13 19" id="KW-0573">Peptidoglycan synthesis</keyword>
<feature type="domain" description="Mur ligase central" evidence="22">
    <location>
        <begin position="117"/>
        <end position="293"/>
    </location>
</feature>
<dbReference type="PROSITE" id="PS01011">
    <property type="entry name" value="FOLYLPOLYGLU_SYNT_1"/>
    <property type="match status" value="1"/>
</dbReference>
<dbReference type="NCBIfam" id="TIGR01087">
    <property type="entry name" value="murD"/>
    <property type="match status" value="1"/>
</dbReference>
<evidence type="ECO:0000256" key="2">
    <source>
        <dbReference type="ARBA" id="ARBA00004496"/>
    </source>
</evidence>
<keyword evidence="10 19" id="KW-0547">Nucleotide-binding</keyword>
<evidence type="ECO:0000256" key="11">
    <source>
        <dbReference type="ARBA" id="ARBA00022840"/>
    </source>
</evidence>
<keyword evidence="12 19" id="KW-0133">Cell shape</keyword>
<dbReference type="Gene3D" id="3.40.1190.10">
    <property type="entry name" value="Mur-like, catalytic domain"/>
    <property type="match status" value="1"/>
</dbReference>
<evidence type="ECO:0000256" key="7">
    <source>
        <dbReference type="ARBA" id="ARBA00022490"/>
    </source>
</evidence>
<dbReference type="InterPro" id="IPR018109">
    <property type="entry name" value="Folylpolyglutamate_synth_CS"/>
</dbReference>
<evidence type="ECO:0000256" key="4">
    <source>
        <dbReference type="ARBA" id="ARBA00010416"/>
    </source>
</evidence>
<name>A0A0R1F9X8_9LACO</name>
<keyword evidence="7 19" id="KW-0963">Cytoplasm</keyword>
<evidence type="ECO:0000256" key="19">
    <source>
        <dbReference type="HAMAP-Rule" id="MF_00639"/>
    </source>
</evidence>
<evidence type="ECO:0000313" key="24">
    <source>
        <dbReference type="Proteomes" id="UP000051181"/>
    </source>
</evidence>
<comment type="subcellular location">
    <subcellularLocation>
        <location evidence="2 19 20">Cytoplasm</location>
    </subcellularLocation>
</comment>
<dbReference type="PATRIC" id="fig|913848.6.peg.472"/>
<dbReference type="RefSeq" id="WP_003677485.1">
    <property type="nucleotide sequence ID" value="NZ_AZCN01000014.1"/>
</dbReference>
<evidence type="ECO:0000259" key="21">
    <source>
        <dbReference type="Pfam" id="PF02875"/>
    </source>
</evidence>
<dbReference type="SUPFAM" id="SSF53244">
    <property type="entry name" value="MurD-like peptide ligases, peptide-binding domain"/>
    <property type="match status" value="1"/>
</dbReference>
<comment type="pathway">
    <text evidence="3 19 20">Cell wall biogenesis; peptidoglycan biosynthesis.</text>
</comment>
<dbReference type="GO" id="GO:0071555">
    <property type="term" value="P:cell wall organization"/>
    <property type="evidence" value="ECO:0007669"/>
    <property type="project" value="UniProtKB-KW"/>
</dbReference>
<dbReference type="InterPro" id="IPR005762">
    <property type="entry name" value="MurD"/>
</dbReference>
<evidence type="ECO:0000256" key="3">
    <source>
        <dbReference type="ARBA" id="ARBA00004752"/>
    </source>
</evidence>
<feature type="binding site" evidence="19">
    <location>
        <begin position="119"/>
        <end position="125"/>
    </location>
    <ligand>
        <name>ATP</name>
        <dbReference type="ChEBI" id="CHEBI:30616"/>
    </ligand>
</feature>
<dbReference type="InterPro" id="IPR004101">
    <property type="entry name" value="Mur_ligase_C"/>
</dbReference>
<evidence type="ECO:0000256" key="5">
    <source>
        <dbReference type="ARBA" id="ARBA00012212"/>
    </source>
</evidence>
<keyword evidence="9 19" id="KW-0132">Cell division</keyword>
<dbReference type="InterPro" id="IPR036565">
    <property type="entry name" value="Mur-like_cat_sf"/>
</dbReference>
<accession>A0A0R1F9X8</accession>
<gene>
    <name evidence="19" type="primary">murD</name>
    <name evidence="23" type="ORF">FD22_GL000461</name>
</gene>
<dbReference type="GO" id="GO:0008360">
    <property type="term" value="P:regulation of cell shape"/>
    <property type="evidence" value="ECO:0007669"/>
    <property type="project" value="UniProtKB-KW"/>
</dbReference>
<dbReference type="SUPFAM" id="SSF51984">
    <property type="entry name" value="MurCD N-terminal domain"/>
    <property type="match status" value="1"/>
</dbReference>
<dbReference type="Gene3D" id="3.40.50.720">
    <property type="entry name" value="NAD(P)-binding Rossmann-like Domain"/>
    <property type="match status" value="1"/>
</dbReference>
<dbReference type="HAMAP" id="MF_00639">
    <property type="entry name" value="MurD"/>
    <property type="match status" value="1"/>
</dbReference>
<evidence type="ECO:0000256" key="8">
    <source>
        <dbReference type="ARBA" id="ARBA00022598"/>
    </source>
</evidence>
<comment type="catalytic activity">
    <reaction evidence="18 19 20">
        <text>UDP-N-acetyl-alpha-D-muramoyl-L-alanine + D-glutamate + ATP = UDP-N-acetyl-alpha-D-muramoyl-L-alanyl-D-glutamate + ADP + phosphate + H(+)</text>
        <dbReference type="Rhea" id="RHEA:16429"/>
        <dbReference type="ChEBI" id="CHEBI:15378"/>
        <dbReference type="ChEBI" id="CHEBI:29986"/>
        <dbReference type="ChEBI" id="CHEBI:30616"/>
        <dbReference type="ChEBI" id="CHEBI:43474"/>
        <dbReference type="ChEBI" id="CHEBI:83898"/>
        <dbReference type="ChEBI" id="CHEBI:83900"/>
        <dbReference type="ChEBI" id="CHEBI:456216"/>
        <dbReference type="EC" id="6.3.2.9"/>
    </reaction>
</comment>
<dbReference type="GO" id="GO:0009252">
    <property type="term" value="P:peptidoglycan biosynthetic process"/>
    <property type="evidence" value="ECO:0007669"/>
    <property type="project" value="UniProtKB-UniRule"/>
</dbReference>
<reference evidence="23 24" key="1">
    <citation type="journal article" date="2015" name="Genome Announc.">
        <title>Expanding the biotechnology potential of lactobacilli through comparative genomics of 213 strains and associated genera.</title>
        <authorList>
            <person name="Sun Z."/>
            <person name="Harris H.M."/>
            <person name="McCann A."/>
            <person name="Guo C."/>
            <person name="Argimon S."/>
            <person name="Zhang W."/>
            <person name="Yang X."/>
            <person name="Jeffery I.B."/>
            <person name="Cooney J.C."/>
            <person name="Kagawa T.F."/>
            <person name="Liu W."/>
            <person name="Song Y."/>
            <person name="Salvetti E."/>
            <person name="Wrobel A."/>
            <person name="Rasinkangas P."/>
            <person name="Parkhill J."/>
            <person name="Rea M.C."/>
            <person name="O'Sullivan O."/>
            <person name="Ritari J."/>
            <person name="Douillard F.P."/>
            <person name="Paul Ross R."/>
            <person name="Yang R."/>
            <person name="Briner A.E."/>
            <person name="Felis G.E."/>
            <person name="de Vos W.M."/>
            <person name="Barrangou R."/>
            <person name="Klaenhammer T.R."/>
            <person name="Caufield P.W."/>
            <person name="Cui Y."/>
            <person name="Zhang H."/>
            <person name="O'Toole P.W."/>
        </authorList>
    </citation>
    <scope>NUCLEOTIDE SEQUENCE [LARGE SCALE GENOMIC DNA]</scope>
    <source>
        <strain evidence="23 24">DSM 20001</strain>
    </source>
</reference>
<evidence type="ECO:0000256" key="10">
    <source>
        <dbReference type="ARBA" id="ARBA00022741"/>
    </source>
</evidence>
<keyword evidence="15 19" id="KW-0961">Cell wall biogenesis/degradation</keyword>
<feature type="domain" description="Mur ligase C-terminal" evidence="21">
    <location>
        <begin position="315"/>
        <end position="428"/>
    </location>
</feature>
<dbReference type="Pfam" id="PF08245">
    <property type="entry name" value="Mur_ligase_M"/>
    <property type="match status" value="1"/>
</dbReference>
<evidence type="ECO:0000256" key="13">
    <source>
        <dbReference type="ARBA" id="ARBA00022984"/>
    </source>
</evidence>
<sequence length="459" mass="50206">MNLVTDYQNQKVLVLGLAKSGFHAAKLLAKLGALVTVNDKKDFDQNPDAQSLLAEGIRVITGSHPLALLDEDFKLMVKNPGIPYTNPLVQKAQAKGIPIITEPELAYEISEAPLIGVTGTNGKTTTTTLITQMLNQQRSAGKAYVAGNIGVPATEVAQKVTPEDVMVTELSSFMLMGITKLRPHIAVLTNIYTAHIDYHGSRANYVKAKMRITMNQTKDDYFVVNWDQPEWRELSQQSKAQVIPFSRQGLSTVGAYVKDGQFCYRDEVLMPVSELNIPGDHNVENALAAIAVAKLEGQNNEAICEVLRTFTGVKHRLQFVTEWQGRRFYNDSKATDIEATEMALKGFKAPVILLAGGLDRGFTFERLVPALQEHVKSLLLFGETAKLLAQAGEAAGIKDIQIVENVATALPIAYQKSQPGDIILLSPANASWDQYPNFEVRGQIFIDGVADLIKGNGAN</sequence>
<dbReference type="Gene3D" id="3.90.190.20">
    <property type="entry name" value="Mur ligase, C-terminal domain"/>
    <property type="match status" value="1"/>
</dbReference>
<comment type="caution">
    <text evidence="23">The sequence shown here is derived from an EMBL/GenBank/DDBJ whole genome shotgun (WGS) entry which is preliminary data.</text>
</comment>
<dbReference type="GO" id="GO:0008764">
    <property type="term" value="F:UDP-N-acetylmuramoylalanine-D-glutamate ligase activity"/>
    <property type="evidence" value="ECO:0007669"/>
    <property type="project" value="UniProtKB-UniRule"/>
</dbReference>
<comment type="function">
    <text evidence="1 19 20">Cell wall formation. Catalyzes the addition of glutamate to the nucleotide precursor UDP-N-acetylmuramoyl-L-alanine (UMA).</text>
</comment>
<dbReference type="EC" id="6.3.2.9" evidence="5 19"/>
<evidence type="ECO:0000256" key="16">
    <source>
        <dbReference type="ARBA" id="ARBA00030398"/>
    </source>
</evidence>
<dbReference type="SUPFAM" id="SSF53623">
    <property type="entry name" value="MurD-like peptide ligases, catalytic domain"/>
    <property type="match status" value="1"/>
</dbReference>
<evidence type="ECO:0000256" key="14">
    <source>
        <dbReference type="ARBA" id="ARBA00023306"/>
    </source>
</evidence>
<dbReference type="Proteomes" id="UP000051181">
    <property type="component" value="Unassembled WGS sequence"/>
</dbReference>
<dbReference type="InterPro" id="IPR036615">
    <property type="entry name" value="Mur_ligase_C_dom_sf"/>
</dbReference>
<evidence type="ECO:0000256" key="20">
    <source>
        <dbReference type="RuleBase" id="RU003664"/>
    </source>
</evidence>
<dbReference type="Pfam" id="PF21799">
    <property type="entry name" value="MurD-like_N"/>
    <property type="match status" value="1"/>
</dbReference>
<keyword evidence="14 19" id="KW-0131">Cell cycle</keyword>
<evidence type="ECO:0000256" key="12">
    <source>
        <dbReference type="ARBA" id="ARBA00022960"/>
    </source>
</evidence>
<dbReference type="GO" id="GO:0005524">
    <property type="term" value="F:ATP binding"/>
    <property type="evidence" value="ECO:0007669"/>
    <property type="project" value="UniProtKB-UniRule"/>
</dbReference>